<feature type="non-terminal residue" evidence="2">
    <location>
        <position position="1"/>
    </location>
</feature>
<organism evidence="2 3">
    <name type="scientific">Kibdelosporangium lantanae</name>
    <dbReference type="NCBI Taxonomy" id="1497396"/>
    <lineage>
        <taxon>Bacteria</taxon>
        <taxon>Bacillati</taxon>
        <taxon>Actinomycetota</taxon>
        <taxon>Actinomycetes</taxon>
        <taxon>Pseudonocardiales</taxon>
        <taxon>Pseudonocardiaceae</taxon>
        <taxon>Kibdelosporangium</taxon>
    </lineage>
</organism>
<evidence type="ECO:0000313" key="3">
    <source>
        <dbReference type="Proteomes" id="UP001597045"/>
    </source>
</evidence>
<proteinExistence type="predicted"/>
<dbReference type="EMBL" id="JBHTIS010003283">
    <property type="protein sequence ID" value="MFD1051038.1"/>
    <property type="molecule type" value="Genomic_DNA"/>
</dbReference>
<gene>
    <name evidence="2" type="ORF">ACFQ1S_38675</name>
</gene>
<protein>
    <submittedName>
        <fullName evidence="2">DUF2993 domain-containing protein</fullName>
    </submittedName>
</protein>
<keyword evidence="3" id="KW-1185">Reference proteome</keyword>
<name>A0ABW3MK08_9PSEU</name>
<dbReference type="Proteomes" id="UP001597045">
    <property type="component" value="Unassembled WGS sequence"/>
</dbReference>
<accession>A0ABW3MK08</accession>
<evidence type="ECO:0000313" key="2">
    <source>
        <dbReference type="EMBL" id="MFD1051038.1"/>
    </source>
</evidence>
<sequence length="233" mass="24778">LVGADFGAAAIAEYQVSKRARTAFNLTDDPAVTINGFPFLTQAISGDYTHITVDAKGVPIKDILKDVEIHAELRDVRAPLSDLLAGRTDNIVVGDMEAQVRVNQADFNRQLQANNQRVQTADITNVTIGPVSEQRVNASGSTDTDPDDEKADQEALKQETDDTTAGMRVGATVEIAGQKVDISVFAIASLVNGKIEVKAKRVELNGSIGSTLLAPSLQAQVLKLFTPPALDPG</sequence>
<dbReference type="Pfam" id="PF11209">
    <property type="entry name" value="LmeA"/>
    <property type="match status" value="1"/>
</dbReference>
<feature type="non-terminal residue" evidence="2">
    <location>
        <position position="233"/>
    </location>
</feature>
<dbReference type="InterPro" id="IPR021373">
    <property type="entry name" value="DUF2993"/>
</dbReference>
<feature type="compositionally biased region" description="Polar residues" evidence="1">
    <location>
        <begin position="134"/>
        <end position="143"/>
    </location>
</feature>
<feature type="region of interest" description="Disordered" evidence="1">
    <location>
        <begin position="131"/>
        <end position="163"/>
    </location>
</feature>
<comment type="caution">
    <text evidence="2">The sequence shown here is derived from an EMBL/GenBank/DDBJ whole genome shotgun (WGS) entry which is preliminary data.</text>
</comment>
<reference evidence="3" key="1">
    <citation type="journal article" date="2019" name="Int. J. Syst. Evol. Microbiol.">
        <title>The Global Catalogue of Microorganisms (GCM) 10K type strain sequencing project: providing services to taxonomists for standard genome sequencing and annotation.</title>
        <authorList>
            <consortium name="The Broad Institute Genomics Platform"/>
            <consortium name="The Broad Institute Genome Sequencing Center for Infectious Disease"/>
            <person name="Wu L."/>
            <person name="Ma J."/>
        </authorList>
    </citation>
    <scope>NUCLEOTIDE SEQUENCE [LARGE SCALE GENOMIC DNA]</scope>
    <source>
        <strain evidence="3">JCM 31486</strain>
    </source>
</reference>
<evidence type="ECO:0000256" key="1">
    <source>
        <dbReference type="SAM" id="MobiDB-lite"/>
    </source>
</evidence>